<evidence type="ECO:0000259" key="13">
    <source>
        <dbReference type="Pfam" id="PF00890"/>
    </source>
</evidence>
<dbReference type="AlphaFoldDB" id="A0A163PVK3"/>
<comment type="pathway">
    <text evidence="2">Cofactor biosynthesis; NAD(+) biosynthesis; iminoaspartate from L-aspartate (oxidase route): step 1/1.</text>
</comment>
<organism evidence="15 16">
    <name type="scientific">Fictibacillus phosphorivorans</name>
    <dbReference type="NCBI Taxonomy" id="1221500"/>
    <lineage>
        <taxon>Bacteria</taxon>
        <taxon>Bacillati</taxon>
        <taxon>Bacillota</taxon>
        <taxon>Bacilli</taxon>
        <taxon>Bacillales</taxon>
        <taxon>Fictibacillaceae</taxon>
        <taxon>Fictibacillus</taxon>
    </lineage>
</organism>
<keyword evidence="16" id="KW-1185">Reference proteome</keyword>
<reference evidence="16" key="1">
    <citation type="submission" date="2016-01" db="EMBL/GenBank/DDBJ databases">
        <title>Draft genome of Chromobacterium sp. F49.</title>
        <authorList>
            <person name="Hong K.W."/>
        </authorList>
    </citation>
    <scope>NUCLEOTIDE SEQUENCE [LARGE SCALE GENOMIC DNA]</scope>
    <source>
        <strain evidence="16">P7IIIA</strain>
    </source>
</reference>
<dbReference type="Gene3D" id="3.50.50.60">
    <property type="entry name" value="FAD/NAD(P)-binding domain"/>
    <property type="match status" value="1"/>
</dbReference>
<evidence type="ECO:0000256" key="2">
    <source>
        <dbReference type="ARBA" id="ARBA00004950"/>
    </source>
</evidence>
<feature type="coiled-coil region" evidence="12">
    <location>
        <begin position="420"/>
        <end position="447"/>
    </location>
</feature>
<evidence type="ECO:0000256" key="12">
    <source>
        <dbReference type="SAM" id="Coils"/>
    </source>
</evidence>
<dbReference type="InterPro" id="IPR015939">
    <property type="entry name" value="Fum_Rdtase/Succ_DH_flav-like_C"/>
</dbReference>
<keyword evidence="7" id="KW-0662">Pyridine nucleotide biosynthesis</keyword>
<dbReference type="SUPFAM" id="SSF56425">
    <property type="entry name" value="Succinate dehydrogenase/fumarate reductase flavoprotein, catalytic domain"/>
    <property type="match status" value="1"/>
</dbReference>
<evidence type="ECO:0000256" key="6">
    <source>
        <dbReference type="ARBA" id="ARBA00022630"/>
    </source>
</evidence>
<evidence type="ECO:0000313" key="16">
    <source>
        <dbReference type="Proteomes" id="UP000076567"/>
    </source>
</evidence>
<proteinExistence type="inferred from homology"/>
<protein>
    <recommendedName>
        <fullName evidence="5">L-aspartate oxidase</fullName>
        <ecNumber evidence="4">1.4.3.16</ecNumber>
    </recommendedName>
    <alternativeName>
        <fullName evidence="10">Quinolinate synthase B</fullName>
    </alternativeName>
</protein>
<evidence type="ECO:0000256" key="1">
    <source>
        <dbReference type="ARBA" id="ARBA00001974"/>
    </source>
</evidence>
<dbReference type="RefSeq" id="WP_066245322.1">
    <property type="nucleotide sequence ID" value="NZ_LRFC01000038.1"/>
</dbReference>
<dbReference type="Pfam" id="PF02910">
    <property type="entry name" value="Succ_DH_flav_C"/>
    <property type="match status" value="1"/>
</dbReference>
<comment type="cofactor">
    <cofactor evidence="1">
        <name>FAD</name>
        <dbReference type="ChEBI" id="CHEBI:57692"/>
    </cofactor>
</comment>
<dbReference type="PANTHER" id="PTHR42716:SF2">
    <property type="entry name" value="L-ASPARTATE OXIDASE, CHLOROPLASTIC"/>
    <property type="match status" value="1"/>
</dbReference>
<dbReference type="GO" id="GO:0033765">
    <property type="term" value="F:steroid dehydrogenase activity, acting on the CH-CH group of donors"/>
    <property type="evidence" value="ECO:0007669"/>
    <property type="project" value="UniProtKB-ARBA"/>
</dbReference>
<dbReference type="InterPro" id="IPR005288">
    <property type="entry name" value="NadB"/>
</dbReference>
<dbReference type="UniPathway" id="UPA00253">
    <property type="reaction ID" value="UER00326"/>
</dbReference>
<dbReference type="SUPFAM" id="SSF46977">
    <property type="entry name" value="Succinate dehydrogenase/fumarate reductase flavoprotein C-terminal domain"/>
    <property type="match status" value="1"/>
</dbReference>
<evidence type="ECO:0000256" key="7">
    <source>
        <dbReference type="ARBA" id="ARBA00022642"/>
    </source>
</evidence>
<dbReference type="InterPro" id="IPR027477">
    <property type="entry name" value="Succ_DH/fumarate_Rdtase_cat_sf"/>
</dbReference>
<evidence type="ECO:0000259" key="14">
    <source>
        <dbReference type="Pfam" id="PF02910"/>
    </source>
</evidence>
<dbReference type="PRINTS" id="PR00411">
    <property type="entry name" value="PNDRDTASEI"/>
</dbReference>
<feature type="domain" description="Fumarate reductase/succinate dehydrogenase flavoprotein-like C-terminal" evidence="14">
    <location>
        <begin position="409"/>
        <end position="451"/>
    </location>
</feature>
<comment type="caution">
    <text evidence="15">The sequence shown here is derived from an EMBL/GenBank/DDBJ whole genome shotgun (WGS) entry which is preliminary data.</text>
</comment>
<evidence type="ECO:0000256" key="9">
    <source>
        <dbReference type="ARBA" id="ARBA00023002"/>
    </source>
</evidence>
<dbReference type="InterPro" id="IPR037099">
    <property type="entry name" value="Fum_R/Succ_DH_flav-like_C_sf"/>
</dbReference>
<dbReference type="EC" id="1.4.3.16" evidence="4"/>
<keyword evidence="12" id="KW-0175">Coiled coil</keyword>
<feature type="domain" description="FAD-dependent oxidoreductase 2 FAD-binding" evidence="13">
    <location>
        <begin position="9"/>
        <end position="361"/>
    </location>
</feature>
<sequence length="517" mass="57467">MSDKSYHFDVIVVGGGHAALVAAISAWDSGASVALVTKGKAGLGGSSVISDGVYAAIFSEHDSSDIYYTDILKGGKGLSNPRLAKVLAEECTERVMELESVYGVELQFEKIVATPGHFYPRRVYAGKGIGKTVTKALRDAAIDKGITLFENYTVLDLISDGKQNYGVVAQKDNQIYEFIAPSTILATGGFGGLYTSTDNPRDITGEAIGMVWRHGIELIDMEFVQFYPYRLKSPANIDVMTKIFGKGAILRNEKQERFMERYPKKELETRDVLSYEMFQQKEVYLDFSNVSENDLEIDSPALFRLIKKGHEGKWIMSPVQHYCMGGIKVDEWGKTSLNGLYACGECTGGLHGANRLGGGSITEALVFGKRTGYAAAENKKEITLFNYTKTVSPTDIEVNRELEKEIYTKVREIMWEKAGIERTTQTLLQAKEELNQLAEETSSVRLKDKIRAAWASVYAASIRIESRGAHKLQNAASEKKEWEGNIEIHNKSARFIPAALDEGRRKKEQVAYENHQV</sequence>
<evidence type="ECO:0000256" key="4">
    <source>
        <dbReference type="ARBA" id="ARBA00012173"/>
    </source>
</evidence>
<dbReference type="PRINTS" id="PR00368">
    <property type="entry name" value="FADPNR"/>
</dbReference>
<evidence type="ECO:0000256" key="11">
    <source>
        <dbReference type="ARBA" id="ARBA00048305"/>
    </source>
</evidence>
<name>A0A163PVK3_9BACL</name>
<dbReference type="InterPro" id="IPR036188">
    <property type="entry name" value="FAD/NAD-bd_sf"/>
</dbReference>
<keyword evidence="9" id="KW-0560">Oxidoreductase</keyword>
<dbReference type="GO" id="GO:0034628">
    <property type="term" value="P:'de novo' NAD+ biosynthetic process from L-aspartate"/>
    <property type="evidence" value="ECO:0007669"/>
    <property type="project" value="TreeGrafter"/>
</dbReference>
<dbReference type="InterPro" id="IPR003953">
    <property type="entry name" value="FAD-dep_OxRdtase_2_FAD-bd"/>
</dbReference>
<evidence type="ECO:0000256" key="10">
    <source>
        <dbReference type="ARBA" id="ARBA00030386"/>
    </source>
</evidence>
<evidence type="ECO:0000256" key="8">
    <source>
        <dbReference type="ARBA" id="ARBA00022827"/>
    </source>
</evidence>
<dbReference type="PANTHER" id="PTHR42716">
    <property type="entry name" value="L-ASPARTATE OXIDASE"/>
    <property type="match status" value="1"/>
</dbReference>
<comment type="similarity">
    <text evidence="3">Belongs to the FAD-dependent oxidoreductase 2 family. NadB subfamily.</text>
</comment>
<keyword evidence="6" id="KW-0285">Flavoprotein</keyword>
<dbReference type="GO" id="GO:0008734">
    <property type="term" value="F:L-aspartate oxidase activity"/>
    <property type="evidence" value="ECO:0007669"/>
    <property type="project" value="UniProtKB-EC"/>
</dbReference>
<gene>
    <name evidence="15" type="ORF">AWM68_13930</name>
</gene>
<evidence type="ECO:0000256" key="3">
    <source>
        <dbReference type="ARBA" id="ARBA00008562"/>
    </source>
</evidence>
<dbReference type="SUPFAM" id="SSF51905">
    <property type="entry name" value="FAD/NAD(P)-binding domain"/>
    <property type="match status" value="1"/>
</dbReference>
<dbReference type="Gene3D" id="3.90.700.10">
    <property type="entry name" value="Succinate dehydrogenase/fumarate reductase flavoprotein, catalytic domain"/>
    <property type="match status" value="1"/>
</dbReference>
<accession>A0A163PVK3</accession>
<comment type="catalytic activity">
    <reaction evidence="11">
        <text>L-aspartate + O2 = iminosuccinate + H2O2</text>
        <dbReference type="Rhea" id="RHEA:25876"/>
        <dbReference type="ChEBI" id="CHEBI:15379"/>
        <dbReference type="ChEBI" id="CHEBI:16240"/>
        <dbReference type="ChEBI" id="CHEBI:29991"/>
        <dbReference type="ChEBI" id="CHEBI:77875"/>
        <dbReference type="EC" id="1.4.3.16"/>
    </reaction>
    <physiologicalReaction direction="left-to-right" evidence="11">
        <dbReference type="Rhea" id="RHEA:25877"/>
    </physiologicalReaction>
</comment>
<dbReference type="Proteomes" id="UP000076567">
    <property type="component" value="Unassembled WGS sequence"/>
</dbReference>
<dbReference type="Gene3D" id="1.20.58.100">
    <property type="entry name" value="Fumarate reductase/succinate dehydrogenase flavoprotein-like, C-terminal domain"/>
    <property type="match status" value="1"/>
</dbReference>
<evidence type="ECO:0000256" key="5">
    <source>
        <dbReference type="ARBA" id="ARBA00021901"/>
    </source>
</evidence>
<dbReference type="Pfam" id="PF00890">
    <property type="entry name" value="FAD_binding_2"/>
    <property type="match status" value="1"/>
</dbReference>
<dbReference type="EMBL" id="LRFC01000038">
    <property type="protein sequence ID" value="KZE64198.1"/>
    <property type="molecule type" value="Genomic_DNA"/>
</dbReference>
<keyword evidence="8" id="KW-0274">FAD</keyword>
<evidence type="ECO:0000313" key="15">
    <source>
        <dbReference type="EMBL" id="KZE64198.1"/>
    </source>
</evidence>